<reference evidence="2 3" key="1">
    <citation type="submission" date="2013-02" db="EMBL/GenBank/DDBJ databases">
        <title>A novel strain isolated from Lonar lake, Maharashtra, India.</title>
        <authorList>
            <person name="Singh A."/>
        </authorList>
    </citation>
    <scope>NUCLEOTIDE SEQUENCE [LARGE SCALE GENOMIC DNA]</scope>
    <source>
        <strain evidence="2 3">AK24</strain>
    </source>
</reference>
<feature type="compositionally biased region" description="Polar residues" evidence="1">
    <location>
        <begin position="156"/>
        <end position="177"/>
    </location>
</feature>
<proteinExistence type="predicted"/>
<feature type="region of interest" description="Disordered" evidence="1">
    <location>
        <begin position="156"/>
        <end position="178"/>
    </location>
</feature>
<evidence type="ECO:0000313" key="3">
    <source>
        <dbReference type="Proteomes" id="UP000013909"/>
    </source>
</evidence>
<comment type="caution">
    <text evidence="2">The sequence shown here is derived from an EMBL/GenBank/DDBJ whole genome shotgun (WGS) entry which is preliminary data.</text>
</comment>
<dbReference type="Proteomes" id="UP000013909">
    <property type="component" value="Unassembled WGS sequence"/>
</dbReference>
<gene>
    <name evidence="2" type="ORF">ADIS_3694</name>
</gene>
<dbReference type="OrthoDB" id="594666at2"/>
<feature type="region of interest" description="Disordered" evidence="1">
    <location>
        <begin position="116"/>
        <end position="136"/>
    </location>
</feature>
<accession>R7ZP20</accession>
<dbReference type="AlphaFoldDB" id="R7ZP20"/>
<protein>
    <recommendedName>
        <fullName evidence="4">Tetratricopeptide repeat protein</fullName>
    </recommendedName>
</protein>
<name>R7ZP20_9BACT</name>
<organism evidence="2 3">
    <name type="scientific">Lunatimonas lonarensis</name>
    <dbReference type="NCBI Taxonomy" id="1232681"/>
    <lineage>
        <taxon>Bacteria</taxon>
        <taxon>Pseudomonadati</taxon>
        <taxon>Bacteroidota</taxon>
        <taxon>Cytophagia</taxon>
        <taxon>Cytophagales</taxon>
        <taxon>Cyclobacteriaceae</taxon>
    </lineage>
</organism>
<dbReference type="EMBL" id="AQHR01000096">
    <property type="protein sequence ID" value="EON75803.1"/>
    <property type="molecule type" value="Genomic_DNA"/>
</dbReference>
<evidence type="ECO:0000313" key="2">
    <source>
        <dbReference type="EMBL" id="EON75803.1"/>
    </source>
</evidence>
<evidence type="ECO:0008006" key="4">
    <source>
        <dbReference type="Google" id="ProtNLM"/>
    </source>
</evidence>
<dbReference type="STRING" id="1232681.ADIS_3694"/>
<evidence type="ECO:0000256" key="1">
    <source>
        <dbReference type="SAM" id="MobiDB-lite"/>
    </source>
</evidence>
<keyword evidence="3" id="KW-1185">Reference proteome</keyword>
<sequence>MTPQELLRIINRGNTLDDGDLAKARQLADEFPYFSIPQIVAAKAAARTENENAPFYISQAAIRVPNRSRLKKLIYEEWTFIPVPTFTPERIPSDEPLPTPMEQTEVPEDLVADPSTLKEESIEPTQPDESPSAGPVANRMDILKQLEENLSKLQKNGLENPSEPKSSQPANQTQSTDELIESIKKREKKEISNDKGREQIEIISQFANKSIRLSPLDNPMEPPVDVEDLSVKSTQINDSMISEGFAKILVKQKKLQEAIEIYGKLQLKYPDKKAYFADCIKKLEKK</sequence>
<dbReference type="RefSeq" id="WP_010855825.1">
    <property type="nucleotide sequence ID" value="NZ_AQHR01000096.1"/>
</dbReference>